<dbReference type="FunFam" id="1.10.10.60:FF:000002">
    <property type="entry name" value="Myb family transcription factor"/>
    <property type="match status" value="1"/>
</dbReference>
<dbReference type="Gramene" id="Psat06G0483800-T1">
    <property type="protein sequence ID" value="KAI5399658.1"/>
    <property type="gene ID" value="KIW84_064838"/>
</dbReference>
<dbReference type="GO" id="GO:0003700">
    <property type="term" value="F:DNA-binding transcription factor activity"/>
    <property type="evidence" value="ECO:0007669"/>
    <property type="project" value="InterPro"/>
</dbReference>
<keyword evidence="3" id="KW-0238">DNA-binding</keyword>
<dbReference type="Proteomes" id="UP001058974">
    <property type="component" value="Chromosome 6"/>
</dbReference>
<dbReference type="EMBL" id="JAMSHJ010000006">
    <property type="protein sequence ID" value="KAI5399658.1"/>
    <property type="molecule type" value="Genomic_DNA"/>
</dbReference>
<organism evidence="8 9">
    <name type="scientific">Pisum sativum</name>
    <name type="common">Garden pea</name>
    <name type="synonym">Lathyrus oleraceus</name>
    <dbReference type="NCBI Taxonomy" id="3888"/>
    <lineage>
        <taxon>Eukaryota</taxon>
        <taxon>Viridiplantae</taxon>
        <taxon>Streptophyta</taxon>
        <taxon>Embryophyta</taxon>
        <taxon>Tracheophyta</taxon>
        <taxon>Spermatophyta</taxon>
        <taxon>Magnoliopsida</taxon>
        <taxon>eudicotyledons</taxon>
        <taxon>Gunneridae</taxon>
        <taxon>Pentapetalae</taxon>
        <taxon>rosids</taxon>
        <taxon>fabids</taxon>
        <taxon>Fabales</taxon>
        <taxon>Fabaceae</taxon>
        <taxon>Papilionoideae</taxon>
        <taxon>50 kb inversion clade</taxon>
        <taxon>NPAAA clade</taxon>
        <taxon>Hologalegina</taxon>
        <taxon>IRL clade</taxon>
        <taxon>Fabeae</taxon>
        <taxon>Lathyrus</taxon>
    </lineage>
</organism>
<evidence type="ECO:0000256" key="6">
    <source>
        <dbReference type="SAM" id="MobiDB-lite"/>
    </source>
</evidence>
<dbReference type="InterPro" id="IPR001005">
    <property type="entry name" value="SANT/Myb"/>
</dbReference>
<reference evidence="8 9" key="1">
    <citation type="journal article" date="2022" name="Nat. Genet.">
        <title>Improved pea reference genome and pan-genome highlight genomic features and evolutionary characteristics.</title>
        <authorList>
            <person name="Yang T."/>
            <person name="Liu R."/>
            <person name="Luo Y."/>
            <person name="Hu S."/>
            <person name="Wang D."/>
            <person name="Wang C."/>
            <person name="Pandey M.K."/>
            <person name="Ge S."/>
            <person name="Xu Q."/>
            <person name="Li N."/>
            <person name="Li G."/>
            <person name="Huang Y."/>
            <person name="Saxena R.K."/>
            <person name="Ji Y."/>
            <person name="Li M."/>
            <person name="Yan X."/>
            <person name="He Y."/>
            <person name="Liu Y."/>
            <person name="Wang X."/>
            <person name="Xiang C."/>
            <person name="Varshney R.K."/>
            <person name="Ding H."/>
            <person name="Gao S."/>
            <person name="Zong X."/>
        </authorList>
    </citation>
    <scope>NUCLEOTIDE SEQUENCE [LARGE SCALE GENOMIC DNA]</scope>
    <source>
        <strain evidence="8 9">cv. Zhongwan 6</strain>
    </source>
</reference>
<gene>
    <name evidence="8" type="ORF">KIW84_064838</name>
</gene>
<evidence type="ECO:0000256" key="1">
    <source>
        <dbReference type="ARBA" id="ARBA00004123"/>
    </source>
</evidence>
<keyword evidence="9" id="KW-1185">Reference proteome</keyword>
<evidence type="ECO:0000256" key="3">
    <source>
        <dbReference type="ARBA" id="ARBA00023125"/>
    </source>
</evidence>
<evidence type="ECO:0000256" key="2">
    <source>
        <dbReference type="ARBA" id="ARBA00023015"/>
    </source>
</evidence>
<dbReference type="InterPro" id="IPR006447">
    <property type="entry name" value="Myb_dom_plants"/>
</dbReference>
<feature type="domain" description="HTH myb-type" evidence="7">
    <location>
        <begin position="221"/>
        <end position="281"/>
    </location>
</feature>
<keyword evidence="4" id="KW-0804">Transcription</keyword>
<feature type="region of interest" description="Disordered" evidence="6">
    <location>
        <begin position="359"/>
        <end position="395"/>
    </location>
</feature>
<dbReference type="Gramene" id="PSAT_LOCUS27766_t1">
    <property type="protein sequence ID" value="CAL5209142.1"/>
    <property type="gene ID" value="PSAT_LOCUS27766"/>
</dbReference>
<feature type="compositionally biased region" description="Low complexity" evidence="6">
    <location>
        <begin position="203"/>
        <end position="213"/>
    </location>
</feature>
<evidence type="ECO:0000256" key="5">
    <source>
        <dbReference type="ARBA" id="ARBA00023242"/>
    </source>
</evidence>
<feature type="compositionally biased region" description="Basic and acidic residues" evidence="6">
    <location>
        <begin position="118"/>
        <end position="129"/>
    </location>
</feature>
<keyword evidence="2" id="KW-0805">Transcription regulation</keyword>
<feature type="compositionally biased region" description="Basic and acidic residues" evidence="6">
    <location>
        <begin position="214"/>
        <end position="223"/>
    </location>
</feature>
<comment type="subcellular location">
    <subcellularLocation>
        <location evidence="1">Nucleus</location>
    </subcellularLocation>
</comment>
<name>A0A9D4WBC4_PEA</name>
<dbReference type="Pfam" id="PF26575">
    <property type="entry name" value="HHO5_N"/>
    <property type="match status" value="1"/>
</dbReference>
<evidence type="ECO:0000256" key="4">
    <source>
        <dbReference type="ARBA" id="ARBA00023163"/>
    </source>
</evidence>
<evidence type="ECO:0000313" key="8">
    <source>
        <dbReference type="EMBL" id="KAI5399658.1"/>
    </source>
</evidence>
<dbReference type="PROSITE" id="PS51294">
    <property type="entry name" value="HTH_MYB"/>
    <property type="match status" value="1"/>
</dbReference>
<dbReference type="PANTHER" id="PTHR31003:SF16">
    <property type="entry name" value="TRANSCRIPTION FACTOR HHO2"/>
    <property type="match status" value="1"/>
</dbReference>
<dbReference type="PANTHER" id="PTHR31003">
    <property type="entry name" value="MYB FAMILY TRANSCRIPTION FACTOR"/>
    <property type="match status" value="1"/>
</dbReference>
<evidence type="ECO:0000313" key="9">
    <source>
        <dbReference type="Proteomes" id="UP001058974"/>
    </source>
</evidence>
<dbReference type="GO" id="GO:0005634">
    <property type="term" value="C:nucleus"/>
    <property type="evidence" value="ECO:0007669"/>
    <property type="project" value="UniProtKB-SubCell"/>
</dbReference>
<keyword evidence="5" id="KW-0539">Nucleus</keyword>
<dbReference type="InterPro" id="IPR058673">
    <property type="entry name" value="HHO5-like_N"/>
</dbReference>
<dbReference type="InterPro" id="IPR017930">
    <property type="entry name" value="Myb_dom"/>
</dbReference>
<dbReference type="NCBIfam" id="TIGR01557">
    <property type="entry name" value="myb_SHAQKYF"/>
    <property type="match status" value="1"/>
</dbReference>
<dbReference type="InterPro" id="IPR009057">
    <property type="entry name" value="Homeodomain-like_sf"/>
</dbReference>
<sequence length="395" mass="44025">MSSTLTMQRFKMGFSDYIQALEQERLKIQVFPKELPLSLELVTQAIETCRQQLSGTTTEYNLNGQSECSEQTTSTEGPVLEEFIPIKKRASPYCEQVYDDDDEEEDEHHSHHKQQKISMDDNKNSDKKKSDWLRSVQLWNSDPSSEEDATRKVSVLELKRNGSVGGAFHPFQKDDRVNNKTCEFLSKGQPSLTGVAAASSNVATTVTSNNAGNTKREDKEEKRKQRRCWSQELHKRFLQALQQLGGADSATPKQIRELMNVDGLTNDEVKSHLQKYRLHTRRPSSTNNESAKSQTATPFVLVGNIFVQPTEYGGVGSSTTSGEMTKVVAPSGIYAPVATHPPVTTIKKLEFKKFENSISEERGNNNNNNSEGAVHSNSPASSSSTHTTTNNSRGF</sequence>
<dbReference type="InterPro" id="IPR044787">
    <property type="entry name" value="HHO5-like"/>
</dbReference>
<dbReference type="AlphaFoldDB" id="A0A9D4WBC4"/>
<comment type="caution">
    <text evidence="8">The sequence shown here is derived from an EMBL/GenBank/DDBJ whole genome shotgun (WGS) entry which is preliminary data.</text>
</comment>
<dbReference type="Gramene" id="Psat6g178160.1">
    <property type="protein sequence ID" value="Psat6g178160.1.cds"/>
    <property type="gene ID" value="Psat6g178160"/>
</dbReference>
<feature type="region of interest" description="Disordered" evidence="6">
    <location>
        <begin position="99"/>
        <end position="129"/>
    </location>
</feature>
<feature type="compositionally biased region" description="Low complexity" evidence="6">
    <location>
        <begin position="364"/>
        <end position="395"/>
    </location>
</feature>
<proteinExistence type="predicted"/>
<protein>
    <recommendedName>
        <fullName evidence="7">HTH myb-type domain-containing protein</fullName>
    </recommendedName>
</protein>
<dbReference type="GO" id="GO:0003677">
    <property type="term" value="F:DNA binding"/>
    <property type="evidence" value="ECO:0007669"/>
    <property type="project" value="UniProtKB-KW"/>
</dbReference>
<evidence type="ECO:0000259" key="7">
    <source>
        <dbReference type="PROSITE" id="PS51294"/>
    </source>
</evidence>
<accession>A0A9D4WBC4</accession>
<dbReference type="SUPFAM" id="SSF46689">
    <property type="entry name" value="Homeodomain-like"/>
    <property type="match status" value="1"/>
</dbReference>
<feature type="region of interest" description="Disordered" evidence="6">
    <location>
        <begin position="203"/>
        <end position="227"/>
    </location>
</feature>
<dbReference type="Gene3D" id="1.10.10.60">
    <property type="entry name" value="Homeodomain-like"/>
    <property type="match status" value="1"/>
</dbReference>
<dbReference type="OrthoDB" id="1908613at2759"/>
<dbReference type="Pfam" id="PF00249">
    <property type="entry name" value="Myb_DNA-binding"/>
    <property type="match status" value="1"/>
</dbReference>